<accession>A0ACC1CCZ5</accession>
<evidence type="ECO:0000313" key="1">
    <source>
        <dbReference type="EMBL" id="KAJ0113354.1"/>
    </source>
</evidence>
<evidence type="ECO:0000313" key="2">
    <source>
        <dbReference type="Proteomes" id="UP001164250"/>
    </source>
</evidence>
<name>A0ACC1CCZ5_9ROSI</name>
<organism evidence="1 2">
    <name type="scientific">Pistacia atlantica</name>
    <dbReference type="NCBI Taxonomy" id="434234"/>
    <lineage>
        <taxon>Eukaryota</taxon>
        <taxon>Viridiplantae</taxon>
        <taxon>Streptophyta</taxon>
        <taxon>Embryophyta</taxon>
        <taxon>Tracheophyta</taxon>
        <taxon>Spermatophyta</taxon>
        <taxon>Magnoliopsida</taxon>
        <taxon>eudicotyledons</taxon>
        <taxon>Gunneridae</taxon>
        <taxon>Pentapetalae</taxon>
        <taxon>rosids</taxon>
        <taxon>malvids</taxon>
        <taxon>Sapindales</taxon>
        <taxon>Anacardiaceae</taxon>
        <taxon>Pistacia</taxon>
    </lineage>
</organism>
<reference evidence="2" key="1">
    <citation type="journal article" date="2023" name="G3 (Bethesda)">
        <title>Genome assembly and association tests identify interacting loci associated with vigor, precocity, and sex in interspecific pistachio rootstocks.</title>
        <authorList>
            <person name="Palmer W."/>
            <person name="Jacygrad E."/>
            <person name="Sagayaradj S."/>
            <person name="Cavanaugh K."/>
            <person name="Han R."/>
            <person name="Bertier L."/>
            <person name="Beede B."/>
            <person name="Kafkas S."/>
            <person name="Golino D."/>
            <person name="Preece J."/>
            <person name="Michelmore R."/>
        </authorList>
    </citation>
    <scope>NUCLEOTIDE SEQUENCE [LARGE SCALE GENOMIC DNA]</scope>
</reference>
<protein>
    <submittedName>
        <fullName evidence="1">Uncharacterized protein</fullName>
    </submittedName>
</protein>
<dbReference type="EMBL" id="CM047897">
    <property type="protein sequence ID" value="KAJ0113354.1"/>
    <property type="molecule type" value="Genomic_DNA"/>
</dbReference>
<keyword evidence="2" id="KW-1185">Reference proteome</keyword>
<dbReference type="Proteomes" id="UP001164250">
    <property type="component" value="Chromosome 1"/>
</dbReference>
<gene>
    <name evidence="1" type="ORF">Patl1_00765</name>
</gene>
<sequence>MHHHPYSELLFNQQNILYIDLFSQLKSPPHVFEAKRLHAILIVRGFFSPTCTDRVLAPQLVNVYVNYGCLREAFLVFDKLPNKSNNIAWNAILRGFIDTGQFSKAIEFYYLMLREGVVPDNFTYPLVLKACSGLNDLEQGKLKLLKQGKEMHNYILKQVFESDVVVGSALIDMYANCGATREAKHVFEVMLDSGINIWNSMIVGYSLNGDLDSAFEIFRRMWDSKIRPNYITLMSILPMCTKVGSVRLGKEIHGYATRSGLGFTVVSVQNSTIDMYCKCGHLELGLKVFNKMREKNIVTYNTIISAYGIHGCGNEAFALFEEMKTARISPNKVTFVSLLSACSHSGVVDKGWFFYNAMINNYHILPDMEHFSCMVDLLGRAGHLHDACNFIRRMPVEPDIDVLGSLLGACKVHNNFELAELVGDLILQKSQKDSGYHVLLSNIYAATDRWNDALKVRTMMKKKCLIKEPGRSWIEIGSCIHMFQARDITHPDFSNIQEILNVLLLEMKDEGYITDSNLFSHDPIIGADELINFNVR</sequence>
<comment type="caution">
    <text evidence="1">The sequence shown here is derived from an EMBL/GenBank/DDBJ whole genome shotgun (WGS) entry which is preliminary data.</text>
</comment>
<proteinExistence type="predicted"/>